<dbReference type="Pfam" id="PF01839">
    <property type="entry name" value="FG-GAP"/>
    <property type="match status" value="3"/>
</dbReference>
<dbReference type="SUPFAM" id="SSF69318">
    <property type="entry name" value="Integrin alpha N-terminal domain"/>
    <property type="match status" value="1"/>
</dbReference>
<keyword evidence="1 5" id="KW-0732">Signal</keyword>
<keyword evidence="3" id="KW-0325">Glycoprotein</keyword>
<accession>A0ABP6U5M0</accession>
<sequence length="467" mass="45596">MHSRSFRLSAAVIVAVVTASGNAFAVPHAADAPPDAPVPGVTGSPRADFDGDGHPDVAVGAPGGTVGGRAGAGYVAVVYGMAEGPDGVRHQLVSQNRYGIPGTAETGDRFGAHLTAADLDADGFTDLVVSSPGEDVGAARDVGRYTVLWGGVGGLATAAAVVRGTSPTRAGDFDGDGHLDLVTARHVLYGPFDRTGGAARTGPLPAPDARVYAMDAGDVDGDGITDLVVSSGPSAPDGGGTVPPPRLRLWRGTEGGLVAGPSIAAPDTVSADGVALGDIDGDGRQDVVFARSTASRGGLVGVVRGTPDGPAPRAALFGQDSPGVPGTGESGDRFGSDVSVGDVDRDGHADVVAGVPGEDLAGRKDAGLFVVLKGSGDGLTGTGARGFGQNTAGVPGTAENGDRFGGGTAVVGAHVVVSAPEENGGSGSVWVFPATASGVTADGSVSFGPGTLAAPTAGARLGSALHR</sequence>
<dbReference type="EMBL" id="BAAAXF010000071">
    <property type="protein sequence ID" value="GAA3502862.1"/>
    <property type="molecule type" value="Genomic_DNA"/>
</dbReference>
<dbReference type="PANTHER" id="PTHR44103">
    <property type="entry name" value="PROPROTEIN CONVERTASE P"/>
    <property type="match status" value="1"/>
</dbReference>
<dbReference type="Gene3D" id="2.130.10.130">
    <property type="entry name" value="Integrin alpha, N-terminal"/>
    <property type="match status" value="3"/>
</dbReference>
<reference evidence="7" key="1">
    <citation type="journal article" date="2019" name="Int. J. Syst. Evol. Microbiol.">
        <title>The Global Catalogue of Microorganisms (GCM) 10K type strain sequencing project: providing services to taxonomists for standard genome sequencing and annotation.</title>
        <authorList>
            <consortium name="The Broad Institute Genomics Platform"/>
            <consortium name="The Broad Institute Genome Sequencing Center for Infectious Disease"/>
            <person name="Wu L."/>
            <person name="Ma J."/>
        </authorList>
    </citation>
    <scope>NUCLEOTIDE SEQUENCE [LARGE SCALE GENOMIC DNA]</scope>
    <source>
        <strain evidence="7">JCM 4816</strain>
    </source>
</reference>
<evidence type="ECO:0000256" key="1">
    <source>
        <dbReference type="ARBA" id="ARBA00022729"/>
    </source>
</evidence>
<protein>
    <submittedName>
        <fullName evidence="6">FG-GAP repeat protein</fullName>
    </submittedName>
</protein>
<feature type="region of interest" description="Disordered" evidence="4">
    <location>
        <begin position="31"/>
        <end position="50"/>
    </location>
</feature>
<evidence type="ECO:0000256" key="3">
    <source>
        <dbReference type="ARBA" id="ARBA00023180"/>
    </source>
</evidence>
<feature type="chain" id="PRO_5045906960" evidence="5">
    <location>
        <begin position="26"/>
        <end position="467"/>
    </location>
</feature>
<evidence type="ECO:0000256" key="4">
    <source>
        <dbReference type="SAM" id="MobiDB-lite"/>
    </source>
</evidence>
<organism evidence="6 7">
    <name type="scientific">Streptomyces prasinosporus</name>
    <dbReference type="NCBI Taxonomy" id="68256"/>
    <lineage>
        <taxon>Bacteria</taxon>
        <taxon>Bacillati</taxon>
        <taxon>Actinomycetota</taxon>
        <taxon>Actinomycetes</taxon>
        <taxon>Kitasatosporales</taxon>
        <taxon>Streptomycetaceae</taxon>
        <taxon>Streptomyces</taxon>
        <taxon>Streptomyces albogriseolus group</taxon>
    </lineage>
</organism>
<keyword evidence="2" id="KW-0677">Repeat</keyword>
<name>A0ABP6U5M0_9ACTN</name>
<gene>
    <name evidence="6" type="ORF">GCM10019016_099710</name>
</gene>
<proteinExistence type="predicted"/>
<dbReference type="InterPro" id="IPR028994">
    <property type="entry name" value="Integrin_alpha_N"/>
</dbReference>
<dbReference type="RefSeq" id="WP_345583862.1">
    <property type="nucleotide sequence ID" value="NZ_BAAAXF010000071.1"/>
</dbReference>
<feature type="signal peptide" evidence="5">
    <location>
        <begin position="1"/>
        <end position="25"/>
    </location>
</feature>
<keyword evidence="7" id="KW-1185">Reference proteome</keyword>
<evidence type="ECO:0000256" key="5">
    <source>
        <dbReference type="SAM" id="SignalP"/>
    </source>
</evidence>
<dbReference type="Pfam" id="PF13517">
    <property type="entry name" value="FG-GAP_3"/>
    <property type="match status" value="1"/>
</dbReference>
<dbReference type="PANTHER" id="PTHR44103:SF1">
    <property type="entry name" value="PROPROTEIN CONVERTASE P"/>
    <property type="match status" value="1"/>
</dbReference>
<evidence type="ECO:0000313" key="7">
    <source>
        <dbReference type="Proteomes" id="UP001501455"/>
    </source>
</evidence>
<evidence type="ECO:0000256" key="2">
    <source>
        <dbReference type="ARBA" id="ARBA00022737"/>
    </source>
</evidence>
<dbReference type="SMART" id="SM00191">
    <property type="entry name" value="Int_alpha"/>
    <property type="match status" value="4"/>
</dbReference>
<comment type="caution">
    <text evidence="6">The sequence shown here is derived from an EMBL/GenBank/DDBJ whole genome shotgun (WGS) entry which is preliminary data.</text>
</comment>
<dbReference type="InterPro" id="IPR013519">
    <property type="entry name" value="Int_alpha_beta-p"/>
</dbReference>
<dbReference type="Proteomes" id="UP001501455">
    <property type="component" value="Unassembled WGS sequence"/>
</dbReference>
<dbReference type="InterPro" id="IPR013517">
    <property type="entry name" value="FG-GAP"/>
</dbReference>
<dbReference type="PROSITE" id="PS51470">
    <property type="entry name" value="FG_GAP"/>
    <property type="match status" value="2"/>
</dbReference>
<evidence type="ECO:0000313" key="6">
    <source>
        <dbReference type="EMBL" id="GAA3502862.1"/>
    </source>
</evidence>